<dbReference type="AlphaFoldDB" id="A0A6F9EAV9"/>
<feature type="region of interest" description="Disordered" evidence="2">
    <location>
        <begin position="513"/>
        <end position="533"/>
    </location>
</feature>
<name>A0A6F9EAV9_9BACL</name>
<evidence type="ECO:0000313" key="5">
    <source>
        <dbReference type="Proteomes" id="UP000502196"/>
    </source>
</evidence>
<dbReference type="Gene3D" id="3.30.70.270">
    <property type="match status" value="1"/>
</dbReference>
<evidence type="ECO:0000313" key="4">
    <source>
        <dbReference type="EMBL" id="CAB3394352.1"/>
    </source>
</evidence>
<sequence length="533" mass="60627">MTVHVWDPKSLTPQPIKGPGAHERPGLCEGGIHIVESHQQIAHRSFACSGGADDQPRYARVRFRLIANICLQFFSLPVIIKSTTSREGAAGTPYGKPAQKVKKRWVIHAVFVGLIAAEAKEDRRPVLVVQDGQILDYNTSAKELGITPSKTLIEALRLAPDALVVDFHPRHHRKWIDVMQDILRGWTPWLKIVSDQEWYAAFYSEHPREQWRELFARLKGRLPDRGWRGYSGLAGRPSTAEAISLRIVEEGLRAFSPPSRMAVPPVSGAWVEDDAEFVRHLPLRFFRHIPPQMKEEMERLGVHTGEQLTKIPPVLLQRRFGPEALTWQHFAAGELGDSFVPRDPGKTLSQTWVAPAGEAVPTESTELLLDLLCDALVKRLEREQVGIQGIAIQWTDDEGNRVWEQHLFPEVLAHPEGIRRSARVLNIRLRSRHPEITRISGVQLTATHLHPLRGEQVSWLLRGNEFYPPLEFRQQTWRFLIDELGQKYPRAPIRFGLSVPWRNQRQAWWDPWQNSSQACGSPPNPMKGSQLSS</sequence>
<evidence type="ECO:0000256" key="2">
    <source>
        <dbReference type="SAM" id="MobiDB-lite"/>
    </source>
</evidence>
<dbReference type="EMBL" id="LR792683">
    <property type="protein sequence ID" value="CAB3394352.1"/>
    <property type="molecule type" value="Genomic_DNA"/>
</dbReference>
<organism evidence="4 5">
    <name type="scientific">Kyrpidia spormannii</name>
    <dbReference type="NCBI Taxonomy" id="2055160"/>
    <lineage>
        <taxon>Bacteria</taxon>
        <taxon>Bacillati</taxon>
        <taxon>Bacillota</taxon>
        <taxon>Bacilli</taxon>
        <taxon>Bacillales</taxon>
        <taxon>Alicyclobacillaceae</taxon>
        <taxon>Kyrpidia</taxon>
    </lineage>
</organism>
<dbReference type="InterPro" id="IPR043502">
    <property type="entry name" value="DNA/RNA_pol_sf"/>
</dbReference>
<protein>
    <recommendedName>
        <fullName evidence="3">UmuC domain-containing protein</fullName>
    </recommendedName>
</protein>
<evidence type="ECO:0000259" key="3">
    <source>
        <dbReference type="Pfam" id="PF00817"/>
    </source>
</evidence>
<comment type="similarity">
    <text evidence="1">Belongs to the DNA polymerase type-Y family.</text>
</comment>
<reference evidence="4 5" key="1">
    <citation type="submission" date="2020-04" db="EMBL/GenBank/DDBJ databases">
        <authorList>
            <person name="Hogendoorn C."/>
        </authorList>
    </citation>
    <scope>NUCLEOTIDE SEQUENCE [LARGE SCALE GENOMIC DNA]</scope>
    <source>
        <strain evidence="4">COOX1</strain>
    </source>
</reference>
<dbReference type="Pfam" id="PF00817">
    <property type="entry name" value="IMS"/>
    <property type="match status" value="1"/>
</dbReference>
<dbReference type="SUPFAM" id="SSF56672">
    <property type="entry name" value="DNA/RNA polymerases"/>
    <property type="match status" value="1"/>
</dbReference>
<feature type="domain" description="UmuC" evidence="3">
    <location>
        <begin position="123"/>
        <end position="204"/>
    </location>
</feature>
<dbReference type="Gene3D" id="3.40.1170.60">
    <property type="match status" value="1"/>
</dbReference>
<dbReference type="GO" id="GO:0006281">
    <property type="term" value="P:DNA repair"/>
    <property type="evidence" value="ECO:0007669"/>
    <property type="project" value="InterPro"/>
</dbReference>
<feature type="region of interest" description="Disordered" evidence="2">
    <location>
        <begin position="1"/>
        <end position="22"/>
    </location>
</feature>
<dbReference type="Proteomes" id="UP000502196">
    <property type="component" value="Chromosome"/>
</dbReference>
<evidence type="ECO:0000256" key="1">
    <source>
        <dbReference type="ARBA" id="ARBA00010945"/>
    </source>
</evidence>
<accession>A0A6F9EAV9</accession>
<gene>
    <name evidence="4" type="ORF">COOX1_2371</name>
</gene>
<proteinExistence type="inferred from homology"/>
<dbReference type="InterPro" id="IPR043128">
    <property type="entry name" value="Rev_trsase/Diguanyl_cyclase"/>
</dbReference>
<dbReference type="InterPro" id="IPR001126">
    <property type="entry name" value="UmuC"/>
</dbReference>